<name>A0A5B7E387_PORTR</name>
<dbReference type="Proteomes" id="UP000324222">
    <property type="component" value="Unassembled WGS sequence"/>
</dbReference>
<comment type="caution">
    <text evidence="1">The sequence shown here is derived from an EMBL/GenBank/DDBJ whole genome shotgun (WGS) entry which is preliminary data.</text>
</comment>
<gene>
    <name evidence="1" type="ORF">E2C01_021426</name>
</gene>
<accession>A0A5B7E387</accession>
<dbReference type="EMBL" id="VSRR010001876">
    <property type="protein sequence ID" value="MPC28228.1"/>
    <property type="molecule type" value="Genomic_DNA"/>
</dbReference>
<keyword evidence="2" id="KW-1185">Reference proteome</keyword>
<organism evidence="1 2">
    <name type="scientific">Portunus trituberculatus</name>
    <name type="common">Swimming crab</name>
    <name type="synonym">Neptunus trituberculatus</name>
    <dbReference type="NCBI Taxonomy" id="210409"/>
    <lineage>
        <taxon>Eukaryota</taxon>
        <taxon>Metazoa</taxon>
        <taxon>Ecdysozoa</taxon>
        <taxon>Arthropoda</taxon>
        <taxon>Crustacea</taxon>
        <taxon>Multicrustacea</taxon>
        <taxon>Malacostraca</taxon>
        <taxon>Eumalacostraca</taxon>
        <taxon>Eucarida</taxon>
        <taxon>Decapoda</taxon>
        <taxon>Pleocyemata</taxon>
        <taxon>Brachyura</taxon>
        <taxon>Eubrachyura</taxon>
        <taxon>Portunoidea</taxon>
        <taxon>Portunidae</taxon>
        <taxon>Portuninae</taxon>
        <taxon>Portunus</taxon>
    </lineage>
</organism>
<protein>
    <submittedName>
        <fullName evidence="1">Uncharacterized protein</fullName>
    </submittedName>
</protein>
<reference evidence="1 2" key="1">
    <citation type="submission" date="2019-05" db="EMBL/GenBank/DDBJ databases">
        <title>Another draft genome of Portunus trituberculatus and its Hox gene families provides insights of decapod evolution.</title>
        <authorList>
            <person name="Jeong J.-H."/>
            <person name="Song I."/>
            <person name="Kim S."/>
            <person name="Choi T."/>
            <person name="Kim D."/>
            <person name="Ryu S."/>
            <person name="Kim W."/>
        </authorList>
    </citation>
    <scope>NUCLEOTIDE SEQUENCE [LARGE SCALE GENOMIC DNA]</scope>
    <source>
        <tissue evidence="1">Muscle</tissue>
    </source>
</reference>
<proteinExistence type="predicted"/>
<sequence length="75" mass="8139">MVADPRTVADLFAEHFASVSWKDPAAPGARHRQRMESLGINFYSAGGESYNVPFSASELRTALSQCSDSSPVEFS</sequence>
<dbReference type="AlphaFoldDB" id="A0A5B7E387"/>
<evidence type="ECO:0000313" key="1">
    <source>
        <dbReference type="EMBL" id="MPC28228.1"/>
    </source>
</evidence>
<evidence type="ECO:0000313" key="2">
    <source>
        <dbReference type="Proteomes" id="UP000324222"/>
    </source>
</evidence>